<feature type="transmembrane region" description="Helical" evidence="1">
    <location>
        <begin position="75"/>
        <end position="94"/>
    </location>
</feature>
<evidence type="ECO:0008006" key="3">
    <source>
        <dbReference type="Google" id="ProtNLM"/>
    </source>
</evidence>
<dbReference type="InterPro" id="IPR005152">
    <property type="entry name" value="Lipase_secreted"/>
</dbReference>
<feature type="transmembrane region" description="Helical" evidence="1">
    <location>
        <begin position="20"/>
        <end position="38"/>
    </location>
</feature>
<feature type="transmembrane region" description="Helical" evidence="1">
    <location>
        <begin position="131"/>
        <end position="150"/>
    </location>
</feature>
<dbReference type="AlphaFoldDB" id="A0A1Y5P1J2"/>
<dbReference type="GO" id="GO:0004806">
    <property type="term" value="F:triacylglycerol lipase activity"/>
    <property type="evidence" value="ECO:0007669"/>
    <property type="project" value="InterPro"/>
</dbReference>
<feature type="transmembrane region" description="Helical" evidence="1">
    <location>
        <begin position="100"/>
        <end position="119"/>
    </location>
</feature>
<evidence type="ECO:0000313" key="2">
    <source>
        <dbReference type="EMBL" id="SBS72522.1"/>
    </source>
</evidence>
<accession>A0A1Y5P1J2</accession>
<keyword evidence="1" id="KW-1133">Transmembrane helix</keyword>
<feature type="transmembrane region" description="Helical" evidence="1">
    <location>
        <begin position="44"/>
        <end position="63"/>
    </location>
</feature>
<protein>
    <recommendedName>
        <fullName evidence="3">Secretory lipase</fullName>
    </recommendedName>
</protein>
<keyword evidence="1" id="KW-0472">Membrane</keyword>
<dbReference type="PANTHER" id="PTHR34853">
    <property type="match status" value="1"/>
</dbReference>
<organism evidence="2">
    <name type="scientific">uncultured Microbacterium sp</name>
    <dbReference type="NCBI Taxonomy" id="191216"/>
    <lineage>
        <taxon>Bacteria</taxon>
        <taxon>Bacillati</taxon>
        <taxon>Actinomycetota</taxon>
        <taxon>Actinomycetes</taxon>
        <taxon>Micrococcales</taxon>
        <taxon>Microbacteriaceae</taxon>
        <taxon>Microbacterium</taxon>
        <taxon>environmental samples</taxon>
    </lineage>
</organism>
<reference evidence="2" key="1">
    <citation type="submission" date="2016-03" db="EMBL/GenBank/DDBJ databases">
        <authorList>
            <person name="Ploux O."/>
        </authorList>
    </citation>
    <scope>NUCLEOTIDE SEQUENCE</scope>
    <source>
        <strain evidence="2">UC1</strain>
    </source>
</reference>
<feature type="transmembrane region" description="Helical" evidence="1">
    <location>
        <begin position="156"/>
        <end position="178"/>
    </location>
</feature>
<dbReference type="Gene3D" id="1.10.260.130">
    <property type="match status" value="1"/>
</dbReference>
<gene>
    <name evidence="2" type="ORF">MIPYR_30062</name>
</gene>
<dbReference type="InterPro" id="IPR029058">
    <property type="entry name" value="AB_hydrolase_fold"/>
</dbReference>
<dbReference type="InterPro" id="IPR005325">
    <property type="entry name" value="DUF308_memb"/>
</dbReference>
<evidence type="ECO:0000256" key="1">
    <source>
        <dbReference type="SAM" id="Phobius"/>
    </source>
</evidence>
<proteinExistence type="predicted"/>
<feature type="transmembrane region" description="Helical" evidence="1">
    <location>
        <begin position="198"/>
        <end position="221"/>
    </location>
</feature>
<dbReference type="Pfam" id="PF03729">
    <property type="entry name" value="DUF308"/>
    <property type="match status" value="2"/>
</dbReference>
<keyword evidence="1" id="KW-0812">Transmembrane</keyword>
<dbReference type="GO" id="GO:0016042">
    <property type="term" value="P:lipid catabolic process"/>
    <property type="evidence" value="ECO:0007669"/>
    <property type="project" value="InterPro"/>
</dbReference>
<dbReference type="SUPFAM" id="SSF53474">
    <property type="entry name" value="alpha/beta-Hydrolases"/>
    <property type="match status" value="1"/>
</dbReference>
<dbReference type="PANTHER" id="PTHR34853:SF1">
    <property type="entry name" value="LIPASE 5"/>
    <property type="match status" value="1"/>
</dbReference>
<dbReference type="Pfam" id="PF03583">
    <property type="entry name" value="LIP"/>
    <property type="match status" value="1"/>
</dbReference>
<dbReference type="RefSeq" id="WP_295575821.1">
    <property type="nucleotide sequence ID" value="NZ_FLQR01000007.1"/>
</dbReference>
<dbReference type="EMBL" id="FLQR01000007">
    <property type="protein sequence ID" value="SBS72522.1"/>
    <property type="molecule type" value="Genomic_DNA"/>
</dbReference>
<dbReference type="Gene3D" id="3.40.50.1820">
    <property type="entry name" value="alpha/beta hydrolase"/>
    <property type="match status" value="1"/>
</dbReference>
<sequence>MADTVARGLVARAVGRMPRWLRAVLAVAAVVFGAVLVLHLTAAIGILALLIGLGMIVVGVLELGARGDDADRPRWRLLTAALWVAGGIFVLAWPGLTVRLLAVVVGLALIVNGVLGVVAAFRRAHSWDARVADAAFGLAGIVFGVVALAWPDITLLVVAVVFGARLVMGGLAALWRALRPRRGPDPDAAADAVPRRRWGRAAVAIGAVVVSVAAASVSVALHGGSPVVDDFYAAPRSVPDEPGRLIRAEVFTREVPDGARAWRILYTTTGGDGEPRVASGLVVVPTTGGGGWPVIDWNHGTTGSAQQCAPSLVAEPFESGALFVLPEIIAQGWALVATDYIGLGTVGPHPYLVGQPTAHASLDAVRAARELAAADLGPQTVVWGHSQGGGGALWTGAVAGDYAPDVPLAGVAALAPAGDPPGLIDALPGITGGSIFASFAVAGYTGVYPDVTFREYVRPGAEVTVRAMAQRCLSDPGTTVSVLTALGLSRDPQIFATDPTSGALRARLEANIAPATISAPLLLGQGVADTLISAAGQDAFVTRLCDAGQQADYRRYAGRDHLSLVATDSPAIPDLLAWTRDRFAGEPVEPGCTRTDR</sequence>
<name>A0A1Y5P1J2_9MICO</name>